<reference evidence="3" key="1">
    <citation type="journal article" date="2014" name="Int. J. Syst. Evol. Microbiol.">
        <title>Complete genome of a new Firmicutes species belonging to the dominant human colonic microbiota ('Ruminococcus bicirculans') reveals two chromosomes and a selective capacity to utilize plant glucans.</title>
        <authorList>
            <consortium name="NISC Comparative Sequencing Program"/>
            <person name="Wegmann U."/>
            <person name="Louis P."/>
            <person name="Goesmann A."/>
            <person name="Henrissat B."/>
            <person name="Duncan S.H."/>
            <person name="Flint H.J."/>
        </authorList>
    </citation>
    <scope>NUCLEOTIDE SEQUENCE</scope>
    <source>
        <strain evidence="3">JCM 15899</strain>
    </source>
</reference>
<dbReference type="GO" id="GO:0005524">
    <property type="term" value="F:ATP binding"/>
    <property type="evidence" value="ECO:0007669"/>
    <property type="project" value="UniProtKB-KW"/>
</dbReference>
<proteinExistence type="predicted"/>
<dbReference type="Proteomes" id="UP001596337">
    <property type="component" value="Unassembled WGS sequence"/>
</dbReference>
<feature type="domain" description="Schlafen AlbA-2" evidence="1">
    <location>
        <begin position="23"/>
        <end position="136"/>
    </location>
</feature>
<keyword evidence="4" id="KW-1185">Reference proteome</keyword>
<name>A0ABW2CB07_9PSEU</name>
<dbReference type="InterPro" id="IPR007421">
    <property type="entry name" value="Schlafen_AlbA_2_dom"/>
</dbReference>
<keyword evidence="3" id="KW-0067">ATP-binding</keyword>
<organism evidence="3 4">
    <name type="scientific">Haloechinothrix salitolerans</name>
    <dbReference type="NCBI Taxonomy" id="926830"/>
    <lineage>
        <taxon>Bacteria</taxon>
        <taxon>Bacillati</taxon>
        <taxon>Actinomycetota</taxon>
        <taxon>Actinomycetes</taxon>
        <taxon>Pseudonocardiales</taxon>
        <taxon>Pseudonocardiaceae</taxon>
        <taxon>Haloechinothrix</taxon>
    </lineage>
</organism>
<evidence type="ECO:0000313" key="2">
    <source>
        <dbReference type="EMBL" id="MFC6865538.1"/>
    </source>
</evidence>
<dbReference type="EMBL" id="JBHSXX010000001">
    <property type="protein sequence ID" value="MFC6865538.1"/>
    <property type="molecule type" value="Genomic_DNA"/>
</dbReference>
<dbReference type="EMBL" id="JBHSXX010000001">
    <property type="protein sequence ID" value="MFC6871728.1"/>
    <property type="molecule type" value="Genomic_DNA"/>
</dbReference>
<gene>
    <name evidence="2" type="ORF">ACFQGD_00090</name>
    <name evidence="3" type="ORF">ACFQGD_31865</name>
</gene>
<reference evidence="4" key="2">
    <citation type="journal article" date="2019" name="Int. J. Syst. Evol. Microbiol.">
        <title>The Global Catalogue of Microorganisms (GCM) 10K type strain sequencing project: providing services to taxonomists for standard genome sequencing and annotation.</title>
        <authorList>
            <consortium name="The Broad Institute Genomics Platform"/>
            <consortium name="The Broad Institute Genome Sequencing Center for Infectious Disease"/>
            <person name="Wu L."/>
            <person name="Ma J."/>
        </authorList>
    </citation>
    <scope>NUCLEOTIDE SEQUENCE [LARGE SCALE GENOMIC DNA]</scope>
    <source>
        <strain evidence="4">KCTC 32255</strain>
    </source>
</reference>
<comment type="caution">
    <text evidence="3">The sequence shown here is derived from an EMBL/GenBank/DDBJ whole genome shotgun (WGS) entry which is preliminary data.</text>
</comment>
<dbReference type="RefSeq" id="WP_345391823.1">
    <property type="nucleotide sequence ID" value="NZ_BAABLA010000007.1"/>
</dbReference>
<protein>
    <submittedName>
        <fullName evidence="3">ATP-binding protein</fullName>
    </submittedName>
</protein>
<accession>A0ABW2CB07</accession>
<evidence type="ECO:0000313" key="4">
    <source>
        <dbReference type="Proteomes" id="UP001596337"/>
    </source>
</evidence>
<dbReference type="InterPro" id="IPR038461">
    <property type="entry name" value="Schlafen_AlbA_2_dom_sf"/>
</dbReference>
<sequence length="151" mass="16032">MLDDELAEIVDTLRSLGADHADVEAKRAEDRLPRSVRETLSASANGRGGVLILGLDETSGFHASGVRDAAKMTADLGALCSEDVEPPLRPTIKTHRFEGADLVVAEIPAVELSRRPCYYRGAGILQGSYIRVGSGCGNGRSWRRDATGAPG</sequence>
<dbReference type="Gene3D" id="3.30.950.30">
    <property type="entry name" value="Schlafen, AAA domain"/>
    <property type="match status" value="1"/>
</dbReference>
<dbReference type="Pfam" id="PF04326">
    <property type="entry name" value="SLFN_AlbA_2"/>
    <property type="match status" value="1"/>
</dbReference>
<evidence type="ECO:0000313" key="3">
    <source>
        <dbReference type="EMBL" id="MFC6871728.1"/>
    </source>
</evidence>
<evidence type="ECO:0000259" key="1">
    <source>
        <dbReference type="Pfam" id="PF04326"/>
    </source>
</evidence>
<reference evidence="3" key="3">
    <citation type="submission" date="2024-09" db="EMBL/GenBank/DDBJ databases">
        <authorList>
            <person name="Sun Q."/>
            <person name="Mori K."/>
        </authorList>
    </citation>
    <scope>NUCLEOTIDE SEQUENCE</scope>
    <source>
        <strain evidence="3">JCM 15899</strain>
    </source>
</reference>
<keyword evidence="3" id="KW-0547">Nucleotide-binding</keyword>